<dbReference type="EMBL" id="CP027668">
    <property type="protein sequence ID" value="AVO44548.1"/>
    <property type="molecule type" value="Genomic_DNA"/>
</dbReference>
<dbReference type="KEGG" id="phr:C6569_05440"/>
<evidence type="ECO:0000313" key="3">
    <source>
        <dbReference type="Proteomes" id="UP000237889"/>
    </source>
</evidence>
<accession>A0A2S0N8S2</accession>
<feature type="compositionally biased region" description="Low complexity" evidence="1">
    <location>
        <begin position="122"/>
        <end position="143"/>
    </location>
</feature>
<protein>
    <recommendedName>
        <fullName evidence="4">PilZ domain-containing protein</fullName>
    </recommendedName>
</protein>
<reference evidence="2 3" key="1">
    <citation type="submission" date="2018-03" db="EMBL/GenBank/DDBJ databases">
        <title>Genome sequencing of Phreatobacter sp.</title>
        <authorList>
            <person name="Kim S.-J."/>
            <person name="Heo J."/>
            <person name="Kwon S.-W."/>
        </authorList>
    </citation>
    <scope>NUCLEOTIDE SEQUENCE [LARGE SCALE GENOMIC DNA]</scope>
    <source>
        <strain evidence="2 3">S-12</strain>
    </source>
</reference>
<feature type="region of interest" description="Disordered" evidence="1">
    <location>
        <begin position="111"/>
        <end position="143"/>
    </location>
</feature>
<evidence type="ECO:0000256" key="1">
    <source>
        <dbReference type="SAM" id="MobiDB-lite"/>
    </source>
</evidence>
<keyword evidence="3" id="KW-1185">Reference proteome</keyword>
<dbReference type="AlphaFoldDB" id="A0A2S0N8S2"/>
<dbReference type="Proteomes" id="UP000237889">
    <property type="component" value="Chromosome"/>
</dbReference>
<evidence type="ECO:0000313" key="2">
    <source>
        <dbReference type="EMBL" id="AVO44548.1"/>
    </source>
</evidence>
<organism evidence="2 3">
    <name type="scientific">Phreatobacter cathodiphilus</name>
    <dbReference type="NCBI Taxonomy" id="1868589"/>
    <lineage>
        <taxon>Bacteria</taxon>
        <taxon>Pseudomonadati</taxon>
        <taxon>Pseudomonadota</taxon>
        <taxon>Alphaproteobacteria</taxon>
        <taxon>Hyphomicrobiales</taxon>
        <taxon>Phreatobacteraceae</taxon>
        <taxon>Phreatobacter</taxon>
    </lineage>
</organism>
<evidence type="ECO:0008006" key="4">
    <source>
        <dbReference type="Google" id="ProtNLM"/>
    </source>
</evidence>
<proteinExistence type="predicted"/>
<name>A0A2S0N8S2_9HYPH</name>
<gene>
    <name evidence="2" type="ORF">C6569_05440</name>
</gene>
<sequence>MPGGAETLVIMSLAGTCQLSALRDEAGRRREFPCRAINMSSRALMLATPARATMGDGVTAYIPSFGKLFGRVSRVMAGGFVMNLMLPAPQRRRIAIRLAWLQEHQAHDTRDLRRHARIVRGSPSARSPMPTARASPASSSTCR</sequence>